<comment type="caution">
    <text evidence="1">The sequence shown here is derived from an EMBL/GenBank/DDBJ whole genome shotgun (WGS) entry which is preliminary data.</text>
</comment>
<gene>
    <name evidence="1" type="ORF">AB6A40_006693</name>
</gene>
<evidence type="ECO:0000313" key="2">
    <source>
        <dbReference type="Proteomes" id="UP001608902"/>
    </source>
</evidence>
<keyword evidence="2" id="KW-1185">Reference proteome</keyword>
<evidence type="ECO:0000313" key="1">
    <source>
        <dbReference type="EMBL" id="MFH4979984.1"/>
    </source>
</evidence>
<sequence length="128" mass="15281">MEFSGFGGPIYGHSRNPYSWMNEMKRKYHARNPYAWTNFEKRAGGNPFFWLGDLRRVNENVLGGEPEESPFDAFDGKMKRLRFWTEDGKRAPRNPYSWQYTLRKRGFPFSVDRSYVANPYSWLNYDSQ</sequence>
<accession>A0ABD6ERS2</accession>
<proteinExistence type="predicted"/>
<name>A0ABD6ERS2_9BILA</name>
<organism evidence="1 2">
    <name type="scientific">Gnathostoma spinigerum</name>
    <dbReference type="NCBI Taxonomy" id="75299"/>
    <lineage>
        <taxon>Eukaryota</taxon>
        <taxon>Metazoa</taxon>
        <taxon>Ecdysozoa</taxon>
        <taxon>Nematoda</taxon>
        <taxon>Chromadorea</taxon>
        <taxon>Rhabditida</taxon>
        <taxon>Spirurina</taxon>
        <taxon>Gnathostomatomorpha</taxon>
        <taxon>Gnathostomatoidea</taxon>
        <taxon>Gnathostomatidae</taxon>
        <taxon>Gnathostoma</taxon>
    </lineage>
</organism>
<dbReference type="Proteomes" id="UP001608902">
    <property type="component" value="Unassembled WGS sequence"/>
</dbReference>
<reference evidence="1 2" key="1">
    <citation type="submission" date="2024-08" db="EMBL/GenBank/DDBJ databases">
        <title>Gnathostoma spinigerum genome.</title>
        <authorList>
            <person name="Gonzalez-Bertolin B."/>
            <person name="Monzon S."/>
            <person name="Zaballos A."/>
            <person name="Jimenez P."/>
            <person name="Dekumyoy P."/>
            <person name="Varona S."/>
            <person name="Cuesta I."/>
            <person name="Sumanam S."/>
            <person name="Adisakwattana P."/>
            <person name="Gasser R.B."/>
            <person name="Hernandez-Gonzalez A."/>
            <person name="Young N.D."/>
            <person name="Perteguer M.J."/>
        </authorList>
    </citation>
    <scope>NUCLEOTIDE SEQUENCE [LARGE SCALE GENOMIC DNA]</scope>
    <source>
        <strain evidence="1">AL3</strain>
        <tissue evidence="1">Liver</tissue>
    </source>
</reference>
<protein>
    <submittedName>
        <fullName evidence="1">Uncharacterized protein</fullName>
    </submittedName>
</protein>
<dbReference type="EMBL" id="JBGFUD010004903">
    <property type="protein sequence ID" value="MFH4979984.1"/>
    <property type="molecule type" value="Genomic_DNA"/>
</dbReference>
<dbReference type="AlphaFoldDB" id="A0ABD6ERS2"/>